<protein>
    <submittedName>
        <fullName evidence="2">Uncharacterized protein</fullName>
    </submittedName>
</protein>
<accession>A0AAW1N9L2</accession>
<gene>
    <name evidence="2" type="ORF">QE152_g670</name>
</gene>
<dbReference type="EMBL" id="JASPKY010000003">
    <property type="protein sequence ID" value="KAK9758542.1"/>
    <property type="molecule type" value="Genomic_DNA"/>
</dbReference>
<reference evidence="2 3" key="1">
    <citation type="journal article" date="2024" name="BMC Genomics">
        <title>De novo assembly and annotation of Popillia japonica's genome with initial clues to its potential as an invasive pest.</title>
        <authorList>
            <person name="Cucini C."/>
            <person name="Boschi S."/>
            <person name="Funari R."/>
            <person name="Cardaioli E."/>
            <person name="Iannotti N."/>
            <person name="Marturano G."/>
            <person name="Paoli F."/>
            <person name="Bruttini M."/>
            <person name="Carapelli A."/>
            <person name="Frati F."/>
            <person name="Nardi F."/>
        </authorList>
    </citation>
    <scope>NUCLEOTIDE SEQUENCE [LARGE SCALE GENOMIC DNA]</scope>
    <source>
        <strain evidence="2">DMR45628</strain>
    </source>
</reference>
<feature type="compositionally biased region" description="Polar residues" evidence="1">
    <location>
        <begin position="148"/>
        <end position="163"/>
    </location>
</feature>
<evidence type="ECO:0000313" key="2">
    <source>
        <dbReference type="EMBL" id="KAK9758542.1"/>
    </source>
</evidence>
<organism evidence="2 3">
    <name type="scientific">Popillia japonica</name>
    <name type="common">Japanese beetle</name>
    <dbReference type="NCBI Taxonomy" id="7064"/>
    <lineage>
        <taxon>Eukaryota</taxon>
        <taxon>Metazoa</taxon>
        <taxon>Ecdysozoa</taxon>
        <taxon>Arthropoda</taxon>
        <taxon>Hexapoda</taxon>
        <taxon>Insecta</taxon>
        <taxon>Pterygota</taxon>
        <taxon>Neoptera</taxon>
        <taxon>Endopterygota</taxon>
        <taxon>Coleoptera</taxon>
        <taxon>Polyphaga</taxon>
        <taxon>Scarabaeiformia</taxon>
        <taxon>Scarabaeidae</taxon>
        <taxon>Rutelinae</taxon>
        <taxon>Popillia</taxon>
    </lineage>
</organism>
<feature type="compositionally biased region" description="Basic residues" evidence="1">
    <location>
        <begin position="169"/>
        <end position="179"/>
    </location>
</feature>
<feature type="region of interest" description="Disordered" evidence="1">
    <location>
        <begin position="132"/>
        <end position="209"/>
    </location>
</feature>
<proteinExistence type="predicted"/>
<comment type="caution">
    <text evidence="2">The sequence shown here is derived from an EMBL/GenBank/DDBJ whole genome shotgun (WGS) entry which is preliminary data.</text>
</comment>
<sequence length="309" mass="35274">MSPTSSGSFEVERYIGACLITSQNQGRQKKVFYGEQHPQKIFGYSNNNNKNNNNNNVGAAGGGAENWAGGMPLFSYQQRWRRDNYENWAGGMPLFSYQQRWRRDNYNPLSRKKFVPNRINPREKLYETLTNSNNHHHHHNNSVAPDSISVTSDESSGSNNSETCLPRIIKPRKRRKKDRKPPPHLLRPIIPPDSTSYSTDSSPSPDLLDLDSPPIISFVPYFSSAYLKNKHETNEYADPTPDLHHSFEDLKEDFDLNGNQAESTCCQCRYCDPTGQIWDIDRSCYSPYLTTPIDKTAKDPSSILLDCFD</sequence>
<name>A0AAW1N9L2_POPJA</name>
<dbReference type="AlphaFoldDB" id="A0AAW1N9L2"/>
<dbReference type="Proteomes" id="UP001458880">
    <property type="component" value="Unassembled WGS sequence"/>
</dbReference>
<evidence type="ECO:0000313" key="3">
    <source>
        <dbReference type="Proteomes" id="UP001458880"/>
    </source>
</evidence>
<keyword evidence="3" id="KW-1185">Reference proteome</keyword>
<evidence type="ECO:0000256" key="1">
    <source>
        <dbReference type="SAM" id="MobiDB-lite"/>
    </source>
</evidence>
<feature type="compositionally biased region" description="Low complexity" evidence="1">
    <location>
        <begin position="192"/>
        <end position="209"/>
    </location>
</feature>